<dbReference type="EMBL" id="PYMB01000008">
    <property type="protein sequence ID" value="PSW11219.1"/>
    <property type="molecule type" value="Genomic_DNA"/>
</dbReference>
<accession>A0A2T3NBK2</accession>
<dbReference type="PANTHER" id="PTHR43793">
    <property type="entry name" value="FAD SYNTHASE"/>
    <property type="match status" value="1"/>
</dbReference>
<proteinExistence type="predicted"/>
<sequence length="153" mass="17679">MIIITYGTFDLFHVGHVRLLKRLKSCCDELYVGVSTDEFNLSKGKKSFFSYDERSEIVSSCKYVDHVFPENCWEQKVSDIQKYNADIFAIGDDWKGKFDFLNDHCKVMYIERTKDISTTDIKSSLSSINDKKLDEIEGSLHSIIEIVRSISVK</sequence>
<dbReference type="Proteomes" id="UP000241346">
    <property type="component" value="Unassembled WGS sequence"/>
</dbReference>
<evidence type="ECO:0000313" key="5">
    <source>
        <dbReference type="Proteomes" id="UP000241346"/>
    </source>
</evidence>
<dbReference type="GO" id="GO:0019350">
    <property type="term" value="P:teichoic acid biosynthetic process"/>
    <property type="evidence" value="ECO:0007669"/>
    <property type="project" value="InterPro"/>
</dbReference>
<reference evidence="4 5" key="1">
    <citation type="submission" date="2018-03" db="EMBL/GenBank/DDBJ databases">
        <title>Whole genome sequencing of Histamine producing bacteria.</title>
        <authorList>
            <person name="Butler K."/>
        </authorList>
    </citation>
    <scope>NUCLEOTIDE SEQUENCE [LARGE SCALE GENOMIC DNA]</scope>
    <source>
        <strain evidence="4 5">DSM 19138</strain>
    </source>
</reference>
<organism evidence="4 5">
    <name type="scientific">Photobacterium rosenbergii</name>
    <dbReference type="NCBI Taxonomy" id="294936"/>
    <lineage>
        <taxon>Bacteria</taxon>
        <taxon>Pseudomonadati</taxon>
        <taxon>Pseudomonadota</taxon>
        <taxon>Gammaproteobacteria</taxon>
        <taxon>Vibrionales</taxon>
        <taxon>Vibrionaceae</taxon>
        <taxon>Photobacterium</taxon>
    </lineage>
</organism>
<dbReference type="OrthoDB" id="9802794at2"/>
<dbReference type="GO" id="GO:0046872">
    <property type="term" value="F:metal ion binding"/>
    <property type="evidence" value="ECO:0007669"/>
    <property type="project" value="InterPro"/>
</dbReference>
<dbReference type="InterPro" id="IPR006409">
    <property type="entry name" value="G3P_cytidylTrfase"/>
</dbReference>
<dbReference type="RefSeq" id="WP_107299386.1">
    <property type="nucleotide sequence ID" value="NZ_PYMB01000008.1"/>
</dbReference>
<feature type="domain" description="Cytidyltransferase-like" evidence="3">
    <location>
        <begin position="4"/>
        <end position="122"/>
    </location>
</feature>
<dbReference type="InterPro" id="IPR004821">
    <property type="entry name" value="Cyt_trans-like"/>
</dbReference>
<keyword evidence="2 4" id="KW-0548">Nucleotidyltransferase</keyword>
<dbReference type="InterPro" id="IPR014729">
    <property type="entry name" value="Rossmann-like_a/b/a_fold"/>
</dbReference>
<evidence type="ECO:0000313" key="4">
    <source>
        <dbReference type="EMBL" id="PSW11219.1"/>
    </source>
</evidence>
<evidence type="ECO:0000256" key="2">
    <source>
        <dbReference type="ARBA" id="ARBA00022695"/>
    </source>
</evidence>
<comment type="caution">
    <text evidence="4">The sequence shown here is derived from an EMBL/GenBank/DDBJ whole genome shotgun (WGS) entry which is preliminary data.</text>
</comment>
<name>A0A2T3NBK2_9GAMM</name>
<dbReference type="GO" id="GO:0005737">
    <property type="term" value="C:cytoplasm"/>
    <property type="evidence" value="ECO:0007669"/>
    <property type="project" value="InterPro"/>
</dbReference>
<dbReference type="GO" id="GO:0047348">
    <property type="term" value="F:glycerol-3-phosphate cytidylyltransferase activity"/>
    <property type="evidence" value="ECO:0007669"/>
    <property type="project" value="InterPro"/>
</dbReference>
<dbReference type="PANTHER" id="PTHR43793:SF1">
    <property type="entry name" value="FAD SYNTHASE"/>
    <property type="match status" value="1"/>
</dbReference>
<dbReference type="Gene3D" id="3.40.50.620">
    <property type="entry name" value="HUPs"/>
    <property type="match status" value="1"/>
</dbReference>
<dbReference type="Pfam" id="PF01467">
    <property type="entry name" value="CTP_transf_like"/>
    <property type="match status" value="1"/>
</dbReference>
<protein>
    <submittedName>
        <fullName evidence="4">Glycerol-3-phosphate cytidylyltransferase</fullName>
    </submittedName>
</protein>
<evidence type="ECO:0000256" key="1">
    <source>
        <dbReference type="ARBA" id="ARBA00022679"/>
    </source>
</evidence>
<keyword evidence="1 4" id="KW-0808">Transferase</keyword>
<dbReference type="NCBIfam" id="TIGR00125">
    <property type="entry name" value="cyt_tran_rel"/>
    <property type="match status" value="1"/>
</dbReference>
<dbReference type="NCBIfam" id="TIGR01518">
    <property type="entry name" value="g3p_cytidyltrns"/>
    <property type="match status" value="1"/>
</dbReference>
<dbReference type="InterPro" id="IPR050385">
    <property type="entry name" value="Archaeal_FAD_synthase"/>
</dbReference>
<dbReference type="SUPFAM" id="SSF52374">
    <property type="entry name" value="Nucleotidylyl transferase"/>
    <property type="match status" value="1"/>
</dbReference>
<evidence type="ECO:0000259" key="3">
    <source>
        <dbReference type="Pfam" id="PF01467"/>
    </source>
</evidence>
<gene>
    <name evidence="4" type="primary">tagD</name>
    <name evidence="4" type="ORF">C9J01_17335</name>
</gene>
<dbReference type="AlphaFoldDB" id="A0A2T3NBK2"/>